<name>A0AC35G0N6_9BILA</name>
<proteinExistence type="predicted"/>
<organism evidence="1 2">
    <name type="scientific">Panagrolaimus sp. PS1159</name>
    <dbReference type="NCBI Taxonomy" id="55785"/>
    <lineage>
        <taxon>Eukaryota</taxon>
        <taxon>Metazoa</taxon>
        <taxon>Ecdysozoa</taxon>
        <taxon>Nematoda</taxon>
        <taxon>Chromadorea</taxon>
        <taxon>Rhabditida</taxon>
        <taxon>Tylenchina</taxon>
        <taxon>Panagrolaimomorpha</taxon>
        <taxon>Panagrolaimoidea</taxon>
        <taxon>Panagrolaimidae</taxon>
        <taxon>Panagrolaimus</taxon>
    </lineage>
</organism>
<protein>
    <submittedName>
        <fullName evidence="2">RanBP2-type domain-containing protein</fullName>
    </submittedName>
</protein>
<reference evidence="2" key="1">
    <citation type="submission" date="2022-11" db="UniProtKB">
        <authorList>
            <consortium name="WormBaseParasite"/>
        </authorList>
    </citation>
    <scope>IDENTIFICATION</scope>
</reference>
<accession>A0AC35G0N6</accession>
<dbReference type="Proteomes" id="UP000887580">
    <property type="component" value="Unplaced"/>
</dbReference>
<evidence type="ECO:0000313" key="1">
    <source>
        <dbReference type="Proteomes" id="UP000887580"/>
    </source>
</evidence>
<evidence type="ECO:0000313" key="2">
    <source>
        <dbReference type="WBParaSite" id="PS1159_v2.g22795.t1"/>
    </source>
</evidence>
<sequence>MTLKKVIRRQKYSTFLEVVKAASDEEQQQKTNKTTAALDQMSLKSGGFGNCGGEQQPRGKDWNCSCGYKNFAFRRVCNSCKYRRGDGNGLNRENLNRGGGKYGNRGNNHGRGNLNNWGQQQQHGQQRFIKNAVLDKNEKQINNQQQKRHQRSHSDPSTKATAKKNKQQLEKDGEATVDSEKEEPTFYLD</sequence>
<dbReference type="WBParaSite" id="PS1159_v2.g22795.t1">
    <property type="protein sequence ID" value="PS1159_v2.g22795.t1"/>
    <property type="gene ID" value="PS1159_v2.g22795"/>
</dbReference>